<sequence length="228" mass="25188">MLVKQCWWLLTKPNSLVARVIKGRYFLTSTSLQADFGGSWSFVWRSFLWGLDFLVTGLRWKIGARSYISIYHYPWIPGPFSLKIQSSLVLGSNALGRSLFTTSDSRNEQLICTSFLGDEADAIMSLPLESSQAKDSLLWHFEKSGAYTATLLLGNSLQNACSNSDVKWNGPVVEEVAILRGLRFMDEFGCLHAILESDSKGVVDLINSDNSSFAKVGVVTSDIVALSS</sequence>
<dbReference type="InterPro" id="IPR002156">
    <property type="entry name" value="RNaseH_domain"/>
</dbReference>
<protein>
    <recommendedName>
        <fullName evidence="1">RNase H type-1 domain-containing protein</fullName>
    </recommendedName>
</protein>
<dbReference type="EMBL" id="JANJYI010000002">
    <property type="protein sequence ID" value="KAK2659285.1"/>
    <property type="molecule type" value="Genomic_DNA"/>
</dbReference>
<dbReference type="GO" id="GO:0003676">
    <property type="term" value="F:nucleic acid binding"/>
    <property type="evidence" value="ECO:0007669"/>
    <property type="project" value="InterPro"/>
</dbReference>
<gene>
    <name evidence="2" type="ORF">Ddye_005818</name>
</gene>
<dbReference type="AlphaFoldDB" id="A0AAD9XH66"/>
<accession>A0AAD9XH66</accession>
<evidence type="ECO:0000313" key="3">
    <source>
        <dbReference type="Proteomes" id="UP001280121"/>
    </source>
</evidence>
<feature type="domain" description="RNase H type-1" evidence="1">
    <location>
        <begin position="172"/>
        <end position="226"/>
    </location>
</feature>
<evidence type="ECO:0000313" key="2">
    <source>
        <dbReference type="EMBL" id="KAK2659285.1"/>
    </source>
</evidence>
<evidence type="ECO:0000259" key="1">
    <source>
        <dbReference type="Pfam" id="PF13456"/>
    </source>
</evidence>
<name>A0AAD9XH66_9ROSI</name>
<comment type="caution">
    <text evidence="2">The sequence shown here is derived from an EMBL/GenBank/DDBJ whole genome shotgun (WGS) entry which is preliminary data.</text>
</comment>
<reference evidence="2" key="1">
    <citation type="journal article" date="2023" name="Plant J.">
        <title>Genome sequences and population genomics provide insights into the demographic history, inbreeding, and mutation load of two 'living fossil' tree species of Dipteronia.</title>
        <authorList>
            <person name="Feng Y."/>
            <person name="Comes H.P."/>
            <person name="Chen J."/>
            <person name="Zhu S."/>
            <person name="Lu R."/>
            <person name="Zhang X."/>
            <person name="Li P."/>
            <person name="Qiu J."/>
            <person name="Olsen K.M."/>
            <person name="Qiu Y."/>
        </authorList>
    </citation>
    <scope>NUCLEOTIDE SEQUENCE</scope>
    <source>
        <strain evidence="2">KIB01</strain>
    </source>
</reference>
<organism evidence="2 3">
    <name type="scientific">Dipteronia dyeriana</name>
    <dbReference type="NCBI Taxonomy" id="168575"/>
    <lineage>
        <taxon>Eukaryota</taxon>
        <taxon>Viridiplantae</taxon>
        <taxon>Streptophyta</taxon>
        <taxon>Embryophyta</taxon>
        <taxon>Tracheophyta</taxon>
        <taxon>Spermatophyta</taxon>
        <taxon>Magnoliopsida</taxon>
        <taxon>eudicotyledons</taxon>
        <taxon>Gunneridae</taxon>
        <taxon>Pentapetalae</taxon>
        <taxon>rosids</taxon>
        <taxon>malvids</taxon>
        <taxon>Sapindales</taxon>
        <taxon>Sapindaceae</taxon>
        <taxon>Hippocastanoideae</taxon>
        <taxon>Acereae</taxon>
        <taxon>Dipteronia</taxon>
    </lineage>
</organism>
<dbReference type="Proteomes" id="UP001280121">
    <property type="component" value="Unassembled WGS sequence"/>
</dbReference>
<proteinExistence type="predicted"/>
<dbReference type="Pfam" id="PF13456">
    <property type="entry name" value="RVT_3"/>
    <property type="match status" value="1"/>
</dbReference>
<keyword evidence="3" id="KW-1185">Reference proteome</keyword>
<dbReference type="GO" id="GO:0004523">
    <property type="term" value="F:RNA-DNA hybrid ribonuclease activity"/>
    <property type="evidence" value="ECO:0007669"/>
    <property type="project" value="InterPro"/>
</dbReference>